<dbReference type="Gene3D" id="3.40.50.2000">
    <property type="entry name" value="Glycogen Phosphorylase B"/>
    <property type="match status" value="2"/>
</dbReference>
<reference evidence="4 5" key="1">
    <citation type="submission" date="2019-03" db="EMBL/GenBank/DDBJ databases">
        <title>Genomic Encyclopedia of Type Strains, Phase IV (KMG-IV): sequencing the most valuable type-strain genomes for metagenomic binning, comparative biology and taxonomic classification.</title>
        <authorList>
            <person name="Goeker M."/>
        </authorList>
    </citation>
    <scope>NUCLEOTIDE SEQUENCE [LARGE SCALE GENOMIC DNA]</scope>
    <source>
        <strain evidence="4 5">DSM 45934</strain>
    </source>
</reference>
<comment type="caution">
    <text evidence="4">The sequence shown here is derived from an EMBL/GenBank/DDBJ whole genome shotgun (WGS) entry which is preliminary data.</text>
</comment>
<dbReference type="InterPro" id="IPR028098">
    <property type="entry name" value="Glyco_trans_4-like_N"/>
</dbReference>
<dbReference type="PANTHER" id="PTHR46401:SF2">
    <property type="entry name" value="GLYCOSYLTRANSFERASE WBBK-RELATED"/>
    <property type="match status" value="1"/>
</dbReference>
<evidence type="ECO:0000256" key="2">
    <source>
        <dbReference type="ARBA" id="ARBA00022679"/>
    </source>
</evidence>
<dbReference type="Pfam" id="PF13439">
    <property type="entry name" value="Glyco_transf_4"/>
    <property type="match status" value="1"/>
</dbReference>
<evidence type="ECO:0000313" key="4">
    <source>
        <dbReference type="EMBL" id="TCO53090.1"/>
    </source>
</evidence>
<evidence type="ECO:0000259" key="3">
    <source>
        <dbReference type="Pfam" id="PF13439"/>
    </source>
</evidence>
<dbReference type="GO" id="GO:0009103">
    <property type="term" value="P:lipopolysaccharide biosynthetic process"/>
    <property type="evidence" value="ECO:0007669"/>
    <property type="project" value="TreeGrafter"/>
</dbReference>
<dbReference type="GO" id="GO:0016757">
    <property type="term" value="F:glycosyltransferase activity"/>
    <property type="evidence" value="ECO:0007669"/>
    <property type="project" value="UniProtKB-KW"/>
</dbReference>
<name>A0A4V2S5Q9_9PSEU</name>
<sequence>MSLRVALLSYRGKAHCGGQGVYIRHLSRELTALGHYVEVIAGPPYPVLDPGVPLVRTPSLDLYAEPNPFRTPKLAELRRIPDWIEFVTMRRGGFPEPLTFSLRVRRYLATHRFDIVHDNQSLGYGLLGLRTPVIATVHHPVVIDRDMKPPSAGTRRWYAFTRMQHRVARRLPMLLTVSEAAKSAITSRMGVPGSRIRVVPLSADTRMFTPDRVPRVPGRVVCVASADEPIKGLRHLLAAVKDVHCELVVIGKPKPVPGVTFVSGLTDDEYADLICGAEIVCVPSLFEGFSLPAIEAMACGVPVVATSGGALPEVVGDAGVIVPPGSPEALARALRDLLADPVRRKRLGEAGTARAARLSWRRTAERTAACYEEVVRSVRPC</sequence>
<gene>
    <name evidence="4" type="ORF">EV192_111287</name>
</gene>
<dbReference type="PANTHER" id="PTHR46401">
    <property type="entry name" value="GLYCOSYLTRANSFERASE WBBK-RELATED"/>
    <property type="match status" value="1"/>
</dbReference>
<dbReference type="AlphaFoldDB" id="A0A4V2S5Q9"/>
<organism evidence="4 5">
    <name type="scientific">Actinocrispum wychmicini</name>
    <dbReference type="NCBI Taxonomy" id="1213861"/>
    <lineage>
        <taxon>Bacteria</taxon>
        <taxon>Bacillati</taxon>
        <taxon>Actinomycetota</taxon>
        <taxon>Actinomycetes</taxon>
        <taxon>Pseudonocardiales</taxon>
        <taxon>Pseudonocardiaceae</taxon>
        <taxon>Actinocrispum</taxon>
    </lineage>
</organism>
<keyword evidence="5" id="KW-1185">Reference proteome</keyword>
<evidence type="ECO:0000256" key="1">
    <source>
        <dbReference type="ARBA" id="ARBA00022676"/>
    </source>
</evidence>
<dbReference type="Pfam" id="PF13692">
    <property type="entry name" value="Glyco_trans_1_4"/>
    <property type="match status" value="1"/>
</dbReference>
<keyword evidence="2 4" id="KW-0808">Transferase</keyword>
<dbReference type="Proteomes" id="UP000295680">
    <property type="component" value="Unassembled WGS sequence"/>
</dbReference>
<proteinExistence type="predicted"/>
<dbReference type="OrthoDB" id="8555507at2"/>
<dbReference type="SUPFAM" id="SSF53756">
    <property type="entry name" value="UDP-Glycosyltransferase/glycogen phosphorylase"/>
    <property type="match status" value="1"/>
</dbReference>
<dbReference type="RefSeq" id="WP_132124101.1">
    <property type="nucleotide sequence ID" value="NZ_SLWS01000011.1"/>
</dbReference>
<accession>A0A4V2S5Q9</accession>
<evidence type="ECO:0000313" key="5">
    <source>
        <dbReference type="Proteomes" id="UP000295680"/>
    </source>
</evidence>
<dbReference type="CDD" id="cd03801">
    <property type="entry name" value="GT4_PimA-like"/>
    <property type="match status" value="1"/>
</dbReference>
<feature type="domain" description="Glycosyltransferase subfamily 4-like N-terminal" evidence="3">
    <location>
        <begin position="17"/>
        <end position="205"/>
    </location>
</feature>
<dbReference type="EMBL" id="SLWS01000011">
    <property type="protein sequence ID" value="TCO53090.1"/>
    <property type="molecule type" value="Genomic_DNA"/>
</dbReference>
<protein>
    <submittedName>
        <fullName evidence="4">Glycosyltransferase involved in cell wall biosynthesis</fullName>
    </submittedName>
</protein>
<keyword evidence="1" id="KW-0328">Glycosyltransferase</keyword>